<comment type="caution">
    <text evidence="2">The sequence shown here is derived from an EMBL/GenBank/DDBJ whole genome shotgun (WGS) entry which is preliminary data.</text>
</comment>
<dbReference type="AlphaFoldDB" id="A0A4C1XHG2"/>
<protein>
    <submittedName>
        <fullName evidence="2">Uncharacterized protein</fullName>
    </submittedName>
</protein>
<sequence length="149" mass="16919">MKATRSTLRTRKKRVSAQTTIQGAVATVPIRLRVHCDRSDRPGEVASKQRPRPGPRSLGELPSARVRQIYGPRRGGWRRNTMLADRPNKSSRERAHSGRLKRYHPPDRVRAGFAAGPGPRRTSARRGRREPRIRLPDLLRGHPSRCKVT</sequence>
<evidence type="ECO:0000256" key="1">
    <source>
        <dbReference type="SAM" id="MobiDB-lite"/>
    </source>
</evidence>
<reference evidence="2 3" key="1">
    <citation type="journal article" date="2019" name="Commun. Biol.">
        <title>The bagworm genome reveals a unique fibroin gene that provides high tensile strength.</title>
        <authorList>
            <person name="Kono N."/>
            <person name="Nakamura H."/>
            <person name="Ohtoshi R."/>
            <person name="Tomita M."/>
            <person name="Numata K."/>
            <person name="Arakawa K."/>
        </authorList>
    </citation>
    <scope>NUCLEOTIDE SEQUENCE [LARGE SCALE GENOMIC DNA]</scope>
</reference>
<organism evidence="2 3">
    <name type="scientific">Eumeta variegata</name>
    <name type="common">Bagworm moth</name>
    <name type="synonym">Eumeta japonica</name>
    <dbReference type="NCBI Taxonomy" id="151549"/>
    <lineage>
        <taxon>Eukaryota</taxon>
        <taxon>Metazoa</taxon>
        <taxon>Ecdysozoa</taxon>
        <taxon>Arthropoda</taxon>
        <taxon>Hexapoda</taxon>
        <taxon>Insecta</taxon>
        <taxon>Pterygota</taxon>
        <taxon>Neoptera</taxon>
        <taxon>Endopterygota</taxon>
        <taxon>Lepidoptera</taxon>
        <taxon>Glossata</taxon>
        <taxon>Ditrysia</taxon>
        <taxon>Tineoidea</taxon>
        <taxon>Psychidae</taxon>
        <taxon>Oiketicinae</taxon>
        <taxon>Eumeta</taxon>
    </lineage>
</organism>
<feature type="region of interest" description="Disordered" evidence="1">
    <location>
        <begin position="36"/>
        <end position="149"/>
    </location>
</feature>
<gene>
    <name evidence="2" type="ORF">EVAR_41729_1</name>
</gene>
<dbReference type="EMBL" id="BGZK01000826">
    <property type="protein sequence ID" value="GBP61914.1"/>
    <property type="molecule type" value="Genomic_DNA"/>
</dbReference>
<proteinExistence type="predicted"/>
<feature type="compositionally biased region" description="Basic and acidic residues" evidence="1">
    <location>
        <begin position="86"/>
        <end position="96"/>
    </location>
</feature>
<accession>A0A4C1XHG2</accession>
<evidence type="ECO:0000313" key="2">
    <source>
        <dbReference type="EMBL" id="GBP61914.1"/>
    </source>
</evidence>
<keyword evidence="3" id="KW-1185">Reference proteome</keyword>
<evidence type="ECO:0000313" key="3">
    <source>
        <dbReference type="Proteomes" id="UP000299102"/>
    </source>
</evidence>
<feature type="compositionally biased region" description="Basic and acidic residues" evidence="1">
    <location>
        <begin position="130"/>
        <end position="140"/>
    </location>
</feature>
<dbReference type="Proteomes" id="UP000299102">
    <property type="component" value="Unassembled WGS sequence"/>
</dbReference>
<name>A0A4C1XHG2_EUMVA</name>